<dbReference type="InterPro" id="IPR005828">
    <property type="entry name" value="MFS_sugar_transport-like"/>
</dbReference>
<keyword evidence="4 5" id="KW-0472">Membrane</keyword>
<dbReference type="Proteomes" id="UP001186944">
    <property type="component" value="Unassembled WGS sequence"/>
</dbReference>
<keyword evidence="3 5" id="KW-1133">Transmembrane helix</keyword>
<evidence type="ECO:0000313" key="6">
    <source>
        <dbReference type="EMBL" id="KAK3097379.1"/>
    </source>
</evidence>
<evidence type="ECO:0000256" key="1">
    <source>
        <dbReference type="ARBA" id="ARBA00004141"/>
    </source>
</evidence>
<dbReference type="SUPFAM" id="SSF103473">
    <property type="entry name" value="MFS general substrate transporter"/>
    <property type="match status" value="1"/>
</dbReference>
<feature type="transmembrane region" description="Helical" evidence="5">
    <location>
        <begin position="78"/>
        <end position="99"/>
    </location>
</feature>
<dbReference type="InterPro" id="IPR036259">
    <property type="entry name" value="MFS_trans_sf"/>
</dbReference>
<name>A0AA89BWV4_PINIB</name>
<gene>
    <name evidence="6" type="ORF">FSP39_009121</name>
</gene>
<dbReference type="Gene3D" id="1.20.1250.20">
    <property type="entry name" value="MFS general substrate transporter like domains"/>
    <property type="match status" value="1"/>
</dbReference>
<sequence>MKIIRKVAKVNEKEIPKDIKILNVEEEGDEGLLVIIKGLFHSRILIVRWIIMLINWFVISFIYYGIVLNIGFLGEDLYLTFFINAVVETLGYCLQFFINKTGRRKMYLTTMFSMGAFFVASVFTDMYLDSDSGELFPTVVRGGIFGICAFSASIGSLITPYLYEMVSIRVFWNVDVNSEI</sequence>
<comment type="caution">
    <text evidence="6">The sequence shown here is derived from an EMBL/GenBank/DDBJ whole genome shotgun (WGS) entry which is preliminary data.</text>
</comment>
<evidence type="ECO:0000256" key="3">
    <source>
        <dbReference type="ARBA" id="ARBA00022989"/>
    </source>
</evidence>
<protein>
    <submittedName>
        <fullName evidence="6">Uncharacterized protein</fullName>
    </submittedName>
</protein>
<feature type="transmembrane region" description="Helical" evidence="5">
    <location>
        <begin position="106"/>
        <end position="124"/>
    </location>
</feature>
<dbReference type="AlphaFoldDB" id="A0AA89BWV4"/>
<organism evidence="6 7">
    <name type="scientific">Pinctada imbricata</name>
    <name type="common">Atlantic pearl-oyster</name>
    <name type="synonym">Pinctada martensii</name>
    <dbReference type="NCBI Taxonomy" id="66713"/>
    <lineage>
        <taxon>Eukaryota</taxon>
        <taxon>Metazoa</taxon>
        <taxon>Spiralia</taxon>
        <taxon>Lophotrochozoa</taxon>
        <taxon>Mollusca</taxon>
        <taxon>Bivalvia</taxon>
        <taxon>Autobranchia</taxon>
        <taxon>Pteriomorphia</taxon>
        <taxon>Pterioida</taxon>
        <taxon>Pterioidea</taxon>
        <taxon>Pteriidae</taxon>
        <taxon>Pinctada</taxon>
    </lineage>
</organism>
<feature type="transmembrane region" description="Helical" evidence="5">
    <location>
        <begin position="45"/>
        <end position="66"/>
    </location>
</feature>
<evidence type="ECO:0000313" key="7">
    <source>
        <dbReference type="Proteomes" id="UP001186944"/>
    </source>
</evidence>
<dbReference type="Pfam" id="PF00083">
    <property type="entry name" value="Sugar_tr"/>
    <property type="match status" value="1"/>
</dbReference>
<dbReference type="PANTHER" id="PTHR24064">
    <property type="entry name" value="SOLUTE CARRIER FAMILY 22 MEMBER"/>
    <property type="match status" value="1"/>
</dbReference>
<evidence type="ECO:0000256" key="5">
    <source>
        <dbReference type="SAM" id="Phobius"/>
    </source>
</evidence>
<keyword evidence="2 5" id="KW-0812">Transmembrane</keyword>
<dbReference type="EMBL" id="VSWD01000007">
    <property type="protein sequence ID" value="KAK3097379.1"/>
    <property type="molecule type" value="Genomic_DNA"/>
</dbReference>
<dbReference type="GO" id="GO:0016020">
    <property type="term" value="C:membrane"/>
    <property type="evidence" value="ECO:0007669"/>
    <property type="project" value="UniProtKB-SubCell"/>
</dbReference>
<keyword evidence="7" id="KW-1185">Reference proteome</keyword>
<dbReference type="GO" id="GO:0022857">
    <property type="term" value="F:transmembrane transporter activity"/>
    <property type="evidence" value="ECO:0007669"/>
    <property type="project" value="InterPro"/>
</dbReference>
<accession>A0AA89BWV4</accession>
<reference evidence="6" key="1">
    <citation type="submission" date="2019-08" db="EMBL/GenBank/DDBJ databases">
        <title>The improved chromosome-level genome for the pearl oyster Pinctada fucata martensii using PacBio sequencing and Hi-C.</title>
        <authorList>
            <person name="Zheng Z."/>
        </authorList>
    </citation>
    <scope>NUCLEOTIDE SEQUENCE</scope>
    <source>
        <strain evidence="6">ZZ-2019</strain>
        <tissue evidence="6">Adductor muscle</tissue>
    </source>
</reference>
<evidence type="ECO:0000256" key="4">
    <source>
        <dbReference type="ARBA" id="ARBA00023136"/>
    </source>
</evidence>
<evidence type="ECO:0000256" key="2">
    <source>
        <dbReference type="ARBA" id="ARBA00022692"/>
    </source>
</evidence>
<comment type="subcellular location">
    <subcellularLocation>
        <location evidence="1">Membrane</location>
        <topology evidence="1">Multi-pass membrane protein</topology>
    </subcellularLocation>
</comment>
<proteinExistence type="predicted"/>
<feature type="transmembrane region" description="Helical" evidence="5">
    <location>
        <begin position="144"/>
        <end position="163"/>
    </location>
</feature>